<sequence length="279" mass="29124">MPLVATGDIVGPAHAGRGCAPAFNVVQIEHVTAIIAAAEQRKRPVILQLSHNAVRYHGALEPIGSAMLAAARLAEVPVAVHLDHAESADLVRRAVDLGFSSVMFDASTLEYEANVAATAEVAKHCHEAGVWVEAELGEVGGKDGAHAPGARTDPQDAVRFVAGTGVDALAVAVGTSHAMLSRDAEVDLELVARLRAEVPVPLVLHGSSGVSDEGLREAVLAGVSKINIATQLNKTLTATVRAHLAERPELVDPRKYLGAGRTSVTEETARLLDVLDGRV</sequence>
<dbReference type="Gene3D" id="3.20.20.70">
    <property type="entry name" value="Aldolase class I"/>
    <property type="match status" value="1"/>
</dbReference>
<keyword evidence="3" id="KW-1185">Reference proteome</keyword>
<protein>
    <submittedName>
        <fullName evidence="2">Class II fructose-bisphosphate aldolase</fullName>
    </submittedName>
</protein>
<dbReference type="PIRSF" id="PIRSF001359">
    <property type="entry name" value="F_bP_aldolase_II"/>
    <property type="match status" value="1"/>
</dbReference>
<accession>A0ABN3VCB7</accession>
<name>A0ABN3VCB7_9PSEU</name>
<dbReference type="SUPFAM" id="SSF51569">
    <property type="entry name" value="Aldolase"/>
    <property type="match status" value="1"/>
</dbReference>
<dbReference type="PANTHER" id="PTHR30304:SF0">
    <property type="entry name" value="D-TAGATOSE-1,6-BISPHOSPHATE ALDOLASE SUBUNIT GATY-RELATED"/>
    <property type="match status" value="1"/>
</dbReference>
<dbReference type="PANTHER" id="PTHR30304">
    <property type="entry name" value="D-TAGATOSE-1,6-BISPHOSPHATE ALDOLASE"/>
    <property type="match status" value="1"/>
</dbReference>
<evidence type="ECO:0000313" key="3">
    <source>
        <dbReference type="Proteomes" id="UP001500979"/>
    </source>
</evidence>
<evidence type="ECO:0000313" key="2">
    <source>
        <dbReference type="EMBL" id="GAA2789552.1"/>
    </source>
</evidence>
<dbReference type="Pfam" id="PF01116">
    <property type="entry name" value="F_bP_aldolase"/>
    <property type="match status" value="1"/>
</dbReference>
<dbReference type="Proteomes" id="UP001500979">
    <property type="component" value="Unassembled WGS sequence"/>
</dbReference>
<dbReference type="EMBL" id="BAAAUX010000012">
    <property type="protein sequence ID" value="GAA2789552.1"/>
    <property type="molecule type" value="Genomic_DNA"/>
</dbReference>
<dbReference type="InterPro" id="IPR013785">
    <property type="entry name" value="Aldolase_TIM"/>
</dbReference>
<reference evidence="2 3" key="1">
    <citation type="journal article" date="2019" name="Int. J. Syst. Evol. Microbiol.">
        <title>The Global Catalogue of Microorganisms (GCM) 10K type strain sequencing project: providing services to taxonomists for standard genome sequencing and annotation.</title>
        <authorList>
            <consortium name="The Broad Institute Genomics Platform"/>
            <consortium name="The Broad Institute Genome Sequencing Center for Infectious Disease"/>
            <person name="Wu L."/>
            <person name="Ma J."/>
        </authorList>
    </citation>
    <scope>NUCLEOTIDE SEQUENCE [LARGE SCALE GENOMIC DNA]</scope>
    <source>
        <strain evidence="2 3">JCM 9383</strain>
    </source>
</reference>
<proteinExistence type="predicted"/>
<dbReference type="InterPro" id="IPR050246">
    <property type="entry name" value="Class_II_FBP_aldolase"/>
</dbReference>
<comment type="cofactor">
    <cofactor evidence="1">
        <name>Zn(2+)</name>
        <dbReference type="ChEBI" id="CHEBI:29105"/>
    </cofactor>
</comment>
<comment type="caution">
    <text evidence="2">The sequence shown here is derived from an EMBL/GenBank/DDBJ whole genome shotgun (WGS) entry which is preliminary data.</text>
</comment>
<dbReference type="CDD" id="cd00947">
    <property type="entry name" value="TBP_aldolase_IIB"/>
    <property type="match status" value="1"/>
</dbReference>
<dbReference type="NCBIfam" id="TIGR00167">
    <property type="entry name" value="cbbA"/>
    <property type="match status" value="1"/>
</dbReference>
<gene>
    <name evidence="2" type="ORF">GCM10010470_25180</name>
</gene>
<dbReference type="InterPro" id="IPR000771">
    <property type="entry name" value="FBA_II"/>
</dbReference>
<dbReference type="RefSeq" id="WP_344679796.1">
    <property type="nucleotide sequence ID" value="NZ_BAAAUX010000012.1"/>
</dbReference>
<organism evidence="2 3">
    <name type="scientific">Saccharopolyspora taberi</name>
    <dbReference type="NCBI Taxonomy" id="60895"/>
    <lineage>
        <taxon>Bacteria</taxon>
        <taxon>Bacillati</taxon>
        <taxon>Actinomycetota</taxon>
        <taxon>Actinomycetes</taxon>
        <taxon>Pseudonocardiales</taxon>
        <taxon>Pseudonocardiaceae</taxon>
        <taxon>Saccharopolyspora</taxon>
    </lineage>
</organism>
<evidence type="ECO:0000256" key="1">
    <source>
        <dbReference type="ARBA" id="ARBA00001947"/>
    </source>
</evidence>